<dbReference type="Gene3D" id="3.90.226.10">
    <property type="entry name" value="2-enoyl-CoA Hydratase, Chain A, domain 1"/>
    <property type="match status" value="1"/>
</dbReference>
<evidence type="ECO:0000313" key="17">
    <source>
        <dbReference type="Proteomes" id="UP000832041"/>
    </source>
</evidence>
<keyword evidence="6" id="KW-0442">Lipid degradation</keyword>
<evidence type="ECO:0000259" key="14">
    <source>
        <dbReference type="Pfam" id="PF00725"/>
    </source>
</evidence>
<feature type="domain" description="3-hydroxyacyl-CoA dehydrogenase C-terminal" evidence="14">
    <location>
        <begin position="481"/>
        <end position="579"/>
    </location>
</feature>
<evidence type="ECO:0000256" key="9">
    <source>
        <dbReference type="ARBA" id="ARBA00023098"/>
    </source>
</evidence>
<keyword evidence="7" id="KW-0560">Oxidoreductase</keyword>
<dbReference type="InterPro" id="IPR006176">
    <property type="entry name" value="3-OHacyl-CoA_DH_NAD-bd"/>
</dbReference>
<dbReference type="InterPro" id="IPR036291">
    <property type="entry name" value="NAD(P)-bd_dom_sf"/>
</dbReference>
<dbReference type="Gene3D" id="3.40.50.720">
    <property type="entry name" value="NAD(P)-binding Rossmann-like Domain"/>
    <property type="match status" value="1"/>
</dbReference>
<dbReference type="RefSeq" id="WP_248590576.1">
    <property type="nucleotide sequence ID" value="NZ_BAABEB010000005.1"/>
</dbReference>
<dbReference type="InterPro" id="IPR001753">
    <property type="entry name" value="Enoyl-CoA_hydra/iso"/>
</dbReference>
<name>A0ABY4L425_THEAE</name>
<dbReference type="SUPFAM" id="SSF51735">
    <property type="entry name" value="NAD(P)-binding Rossmann-fold domains"/>
    <property type="match status" value="1"/>
</dbReference>
<evidence type="ECO:0000256" key="11">
    <source>
        <dbReference type="ARBA" id="ARBA00023268"/>
    </source>
</evidence>
<dbReference type="Pfam" id="PF00378">
    <property type="entry name" value="ECH_1"/>
    <property type="match status" value="1"/>
</dbReference>
<organism evidence="16 17">
    <name type="scientific">Thermobifida alba</name>
    <name type="common">Thermomonospora alba</name>
    <dbReference type="NCBI Taxonomy" id="53522"/>
    <lineage>
        <taxon>Bacteria</taxon>
        <taxon>Bacillati</taxon>
        <taxon>Actinomycetota</taxon>
        <taxon>Actinomycetes</taxon>
        <taxon>Streptosporangiales</taxon>
        <taxon>Nocardiopsidaceae</taxon>
        <taxon>Thermobifida</taxon>
    </lineage>
</organism>
<dbReference type="PROSITE" id="PS00166">
    <property type="entry name" value="ENOYL_COA_HYDRATASE"/>
    <property type="match status" value="1"/>
</dbReference>
<evidence type="ECO:0000256" key="8">
    <source>
        <dbReference type="ARBA" id="ARBA00023027"/>
    </source>
</evidence>
<dbReference type="InterPro" id="IPR050136">
    <property type="entry name" value="FA_oxidation_alpha_subunit"/>
</dbReference>
<dbReference type="InterPro" id="IPR018376">
    <property type="entry name" value="Enoyl-CoA_hyd/isom_CS"/>
</dbReference>
<gene>
    <name evidence="16" type="ORF">FOF52_14890</name>
</gene>
<evidence type="ECO:0000256" key="12">
    <source>
        <dbReference type="ARBA" id="ARBA00049556"/>
    </source>
</evidence>
<dbReference type="SUPFAM" id="SSF48179">
    <property type="entry name" value="6-phosphogluconate dehydrogenase C-terminal domain-like"/>
    <property type="match status" value="2"/>
</dbReference>
<comment type="pathway">
    <text evidence="1">Lipid metabolism; fatty acid beta-oxidation.</text>
</comment>
<evidence type="ECO:0000259" key="15">
    <source>
        <dbReference type="Pfam" id="PF02737"/>
    </source>
</evidence>
<dbReference type="SUPFAM" id="SSF52096">
    <property type="entry name" value="ClpP/crotonase"/>
    <property type="match status" value="1"/>
</dbReference>
<dbReference type="CDD" id="cd06558">
    <property type="entry name" value="crotonase-like"/>
    <property type="match status" value="1"/>
</dbReference>
<keyword evidence="11" id="KW-0511">Multifunctional enzyme</keyword>
<keyword evidence="10" id="KW-0456">Lyase</keyword>
<evidence type="ECO:0000256" key="7">
    <source>
        <dbReference type="ARBA" id="ARBA00023002"/>
    </source>
</evidence>
<comment type="similarity">
    <text evidence="13">Belongs to the enoyl-CoA hydratase/isomerase family.</text>
</comment>
<dbReference type="InterPro" id="IPR029045">
    <property type="entry name" value="ClpP/crotonase-like_dom_sf"/>
</dbReference>
<keyword evidence="5" id="KW-0276">Fatty acid metabolism</keyword>
<dbReference type="Pfam" id="PF02737">
    <property type="entry name" value="3HCDH_N"/>
    <property type="match status" value="1"/>
</dbReference>
<evidence type="ECO:0000256" key="13">
    <source>
        <dbReference type="RuleBase" id="RU003707"/>
    </source>
</evidence>
<dbReference type="PANTHER" id="PTHR43612">
    <property type="entry name" value="TRIFUNCTIONAL ENZYME SUBUNIT ALPHA"/>
    <property type="match status" value="1"/>
</dbReference>
<evidence type="ECO:0000256" key="10">
    <source>
        <dbReference type="ARBA" id="ARBA00023239"/>
    </source>
</evidence>
<reference evidence="16 17" key="1">
    <citation type="submission" date="2020-04" db="EMBL/GenBank/DDBJ databases">
        <title>Thermobifida alba genome sequencing and assembly.</title>
        <authorList>
            <person name="Luzics S."/>
            <person name="Horvath B."/>
            <person name="Nagy I."/>
            <person name="Toth A."/>
            <person name="Nagy I."/>
            <person name="Kukolya J."/>
        </authorList>
    </citation>
    <scope>NUCLEOTIDE SEQUENCE [LARGE SCALE GENOMIC DNA]</scope>
    <source>
        <strain evidence="16 17">DSM 43795</strain>
    </source>
</reference>
<keyword evidence="8" id="KW-0520">NAD</keyword>
<dbReference type="PANTHER" id="PTHR43612:SF3">
    <property type="entry name" value="TRIFUNCTIONAL ENZYME SUBUNIT ALPHA, MITOCHONDRIAL"/>
    <property type="match status" value="1"/>
</dbReference>
<evidence type="ECO:0000256" key="2">
    <source>
        <dbReference type="ARBA" id="ARBA00007005"/>
    </source>
</evidence>
<dbReference type="Proteomes" id="UP000832041">
    <property type="component" value="Chromosome"/>
</dbReference>
<dbReference type="EMBL" id="CP051627">
    <property type="protein sequence ID" value="UPT22090.1"/>
    <property type="molecule type" value="Genomic_DNA"/>
</dbReference>
<dbReference type="Gene3D" id="1.10.1040.50">
    <property type="match status" value="1"/>
</dbReference>
<protein>
    <recommendedName>
        <fullName evidence="4">enoyl-CoA hydratase</fullName>
        <ecNumber evidence="4">4.2.1.17</ecNumber>
    </recommendedName>
</protein>
<evidence type="ECO:0000256" key="4">
    <source>
        <dbReference type="ARBA" id="ARBA00012076"/>
    </source>
</evidence>
<sequence length="709" mass="74589">MTHRPLPDTIRSRDHDRVAVLELDHPDRSMNVVDERVLSDLGRHFTAVLDDDSIDALVLTSAKKGSFGAGADVSWLPELAARPDAAEFLAGVHDLMLRVVRSPKPVVAALNGAAFGGALELVLAAHAIVAVPEAVVGLPEVTLELLPGGGGTQLLGRWVATEDWVELLVSGGRLNADQARDRGLVTEVVAADGLLEAALRHAARLVADPRSRTGRSHDAEAGAALVARVREERANSRAGLTPAVERILDCLAVGITEGIEAGLAAERDSFLALLRSPRARAAIHLFQAEADIKRRSRGADGRAERLGVVGGGQMGSGIAATAVSRGLSALVRDVSAESLDRSRAYLDRVLARSAPEDGADPRAERWRGTTGWDGFAETDAVVEAVFELPELKNEILTTVSGLVGEQTLLATNTSAISIRSLAASVRAPERFLGMHFFSPVERMPLVELIPHEGTSAETLARAAALGRRLGKVPVVVGDAPGFFTSRVYARWLIEGVRLLLEGVRPGVVDSAAKAVGFPVGPLQAHDEAGVELVVQASITQVAENVMTDRIDVAAVRKALETLLEAGVRGRRQGLGFYRYADGRRVGPNDEVLDVLGVAPVDADAAAAGERLLLAFASECFLCWDDGTLCHPDDGDVASVLGIGFPRALGGPFHWADEVGAARVVERLAAAGGAEFPAGAALEALAAEGGRFADAARRPAPFTEPEGESA</sequence>
<dbReference type="EC" id="4.2.1.17" evidence="4"/>
<comment type="catalytic activity">
    <reaction evidence="12">
        <text>a (3S)-3-hydroxyacyl-CoA + NAD(+) = a 3-oxoacyl-CoA + NADH + H(+)</text>
        <dbReference type="Rhea" id="RHEA:22432"/>
        <dbReference type="ChEBI" id="CHEBI:15378"/>
        <dbReference type="ChEBI" id="CHEBI:57318"/>
        <dbReference type="ChEBI" id="CHEBI:57540"/>
        <dbReference type="ChEBI" id="CHEBI:57945"/>
        <dbReference type="ChEBI" id="CHEBI:90726"/>
        <dbReference type="EC" id="1.1.1.35"/>
    </reaction>
</comment>
<proteinExistence type="inferred from homology"/>
<accession>A0ABY4L425</accession>
<keyword evidence="17" id="KW-1185">Reference proteome</keyword>
<evidence type="ECO:0000313" key="16">
    <source>
        <dbReference type="EMBL" id="UPT22090.1"/>
    </source>
</evidence>
<comment type="similarity">
    <text evidence="3">In the N-terminal section; belongs to the enoyl-CoA hydratase/isomerase family.</text>
</comment>
<keyword evidence="9" id="KW-0443">Lipid metabolism</keyword>
<evidence type="ECO:0000256" key="3">
    <source>
        <dbReference type="ARBA" id="ARBA00008750"/>
    </source>
</evidence>
<dbReference type="InterPro" id="IPR008927">
    <property type="entry name" value="6-PGluconate_DH-like_C_sf"/>
</dbReference>
<evidence type="ECO:0000256" key="6">
    <source>
        <dbReference type="ARBA" id="ARBA00022963"/>
    </source>
</evidence>
<evidence type="ECO:0000256" key="1">
    <source>
        <dbReference type="ARBA" id="ARBA00005005"/>
    </source>
</evidence>
<feature type="domain" description="3-hydroxyacyl-CoA dehydrogenase NAD binding" evidence="15">
    <location>
        <begin position="306"/>
        <end position="478"/>
    </location>
</feature>
<comment type="similarity">
    <text evidence="2">In the central section; belongs to the 3-hydroxyacyl-CoA dehydrogenase family.</text>
</comment>
<dbReference type="InterPro" id="IPR006108">
    <property type="entry name" value="3HC_DH_C"/>
</dbReference>
<evidence type="ECO:0000256" key="5">
    <source>
        <dbReference type="ARBA" id="ARBA00022832"/>
    </source>
</evidence>
<dbReference type="Pfam" id="PF00725">
    <property type="entry name" value="3HCDH"/>
    <property type="match status" value="1"/>
</dbReference>